<reference evidence="2 3" key="1">
    <citation type="journal article" date="2020" name="Microb. Genom.">
        <title>Genetic diversity of clinical and environmental Mucorales isolates obtained from an investigation of mucormycosis cases among solid organ transplant recipients.</title>
        <authorList>
            <person name="Nguyen M.H."/>
            <person name="Kaul D."/>
            <person name="Muto C."/>
            <person name="Cheng S.J."/>
            <person name="Richter R.A."/>
            <person name="Bruno V.M."/>
            <person name="Liu G."/>
            <person name="Beyhan S."/>
            <person name="Sundermann A.J."/>
            <person name="Mounaud S."/>
            <person name="Pasculle A.W."/>
            <person name="Nierman W.C."/>
            <person name="Driscoll E."/>
            <person name="Cumbie R."/>
            <person name="Clancy C.J."/>
            <person name="Dupont C.L."/>
        </authorList>
    </citation>
    <scope>NUCLEOTIDE SEQUENCE [LARGE SCALE GENOMIC DNA]</scope>
    <source>
        <strain evidence="2 3">GL24</strain>
    </source>
</reference>
<proteinExistence type="predicted"/>
<gene>
    <name evidence="2" type="ORF">G6F50_017724</name>
</gene>
<accession>A0A9P6XPM5</accession>
<sequence>MAVFKPKDAASASTTGDAPYRQMPGRTQCVWVGEPTAMSAKRSVAAELQTLIAPGSLCVTELKTANCSFTPWGPSAQAKWVILPIEPTVPCCCSSMARSWAAG</sequence>
<protein>
    <submittedName>
        <fullName evidence="2">Uncharacterized protein</fullName>
    </submittedName>
</protein>
<evidence type="ECO:0000313" key="3">
    <source>
        <dbReference type="Proteomes" id="UP000740926"/>
    </source>
</evidence>
<organism evidence="2 3">
    <name type="scientific">Rhizopus delemar</name>
    <dbReference type="NCBI Taxonomy" id="936053"/>
    <lineage>
        <taxon>Eukaryota</taxon>
        <taxon>Fungi</taxon>
        <taxon>Fungi incertae sedis</taxon>
        <taxon>Mucoromycota</taxon>
        <taxon>Mucoromycotina</taxon>
        <taxon>Mucoromycetes</taxon>
        <taxon>Mucorales</taxon>
        <taxon>Mucorineae</taxon>
        <taxon>Rhizopodaceae</taxon>
        <taxon>Rhizopus</taxon>
    </lineage>
</organism>
<evidence type="ECO:0000313" key="2">
    <source>
        <dbReference type="EMBL" id="KAG1529840.1"/>
    </source>
</evidence>
<dbReference type="AlphaFoldDB" id="A0A9P6XPM5"/>
<feature type="region of interest" description="Disordered" evidence="1">
    <location>
        <begin position="1"/>
        <end position="23"/>
    </location>
</feature>
<dbReference type="EMBL" id="JAANIU010013887">
    <property type="protein sequence ID" value="KAG1529840.1"/>
    <property type="molecule type" value="Genomic_DNA"/>
</dbReference>
<dbReference type="Proteomes" id="UP000740926">
    <property type="component" value="Unassembled WGS sequence"/>
</dbReference>
<evidence type="ECO:0000256" key="1">
    <source>
        <dbReference type="SAM" id="MobiDB-lite"/>
    </source>
</evidence>
<keyword evidence="3" id="KW-1185">Reference proteome</keyword>
<name>A0A9P6XPM5_9FUNG</name>
<comment type="caution">
    <text evidence="2">The sequence shown here is derived from an EMBL/GenBank/DDBJ whole genome shotgun (WGS) entry which is preliminary data.</text>
</comment>